<gene>
    <name evidence="14" type="ORF">ADH66_03795</name>
    <name evidence="15" type="ORF">I5Q82_13870</name>
</gene>
<dbReference type="EMBL" id="CP021422">
    <property type="protein sequence ID" value="ASB39844.1"/>
    <property type="molecule type" value="Genomic_DNA"/>
</dbReference>
<dbReference type="PRINTS" id="PR00344">
    <property type="entry name" value="BCTRLSENSOR"/>
</dbReference>
<evidence type="ECO:0000256" key="6">
    <source>
        <dbReference type="ARBA" id="ARBA00022692"/>
    </source>
</evidence>
<reference evidence="15 17" key="3">
    <citation type="submission" date="2020-11" db="EMBL/GenBank/DDBJ databases">
        <title>Closed and high quality bacterial genomes of the OMM12 community.</title>
        <authorList>
            <person name="Marbouty M."/>
            <person name="Lamy-Besnier Q."/>
            <person name="Debarbieux L."/>
            <person name="Koszul R."/>
        </authorList>
    </citation>
    <scope>NUCLEOTIDE SEQUENCE [LARGE SCALE GENOMIC DNA]</scope>
    <source>
        <strain evidence="15 17">KB18</strain>
    </source>
</reference>
<keyword evidence="4" id="KW-0597">Phosphoprotein</keyword>
<evidence type="ECO:0000256" key="9">
    <source>
        <dbReference type="ARBA" id="ARBA00022840"/>
    </source>
</evidence>
<dbReference type="RefSeq" id="WP_066535520.1">
    <property type="nucleotide sequence ID" value="NZ_CP021422.1"/>
</dbReference>
<dbReference type="Gene3D" id="1.10.287.130">
    <property type="match status" value="1"/>
</dbReference>
<dbReference type="GO" id="GO:0000155">
    <property type="term" value="F:phosphorelay sensor kinase activity"/>
    <property type="evidence" value="ECO:0007669"/>
    <property type="project" value="InterPro"/>
</dbReference>
<reference evidence="14" key="1">
    <citation type="journal article" date="2017" name="Genome Announc.">
        <title>High-Quality Whole-Genome Sequences of the Oligo-Mouse-Microbiota Bacterial Community.</title>
        <authorList>
            <person name="Garzetti D."/>
            <person name="Brugiroux S."/>
            <person name="Bunk B."/>
            <person name="Pukall R."/>
            <person name="McCoy K.D."/>
            <person name="Macpherson A.J."/>
            <person name="Stecher B."/>
        </authorList>
    </citation>
    <scope>NUCLEOTIDE SEQUENCE</scope>
    <source>
        <strain evidence="14">KB18</strain>
    </source>
</reference>
<dbReference type="Pfam" id="PF00512">
    <property type="entry name" value="HisKA"/>
    <property type="match status" value="1"/>
</dbReference>
<dbReference type="SUPFAM" id="SSF47384">
    <property type="entry name" value="Homodimeric domain of signal transducing histidine kinase"/>
    <property type="match status" value="1"/>
</dbReference>
<evidence type="ECO:0000256" key="11">
    <source>
        <dbReference type="ARBA" id="ARBA00023012"/>
    </source>
</evidence>
<keyword evidence="10" id="KW-1133">Transmembrane helix</keyword>
<accession>A0A1Z2XN39</accession>
<dbReference type="CDD" id="cd00075">
    <property type="entry name" value="HATPase"/>
    <property type="match status" value="1"/>
</dbReference>
<dbReference type="SMART" id="SM00388">
    <property type="entry name" value="HisKA"/>
    <property type="match status" value="1"/>
</dbReference>
<evidence type="ECO:0000256" key="4">
    <source>
        <dbReference type="ARBA" id="ARBA00022553"/>
    </source>
</evidence>
<keyword evidence="5" id="KW-0808">Transferase</keyword>
<dbReference type="Gene3D" id="3.30.565.10">
    <property type="entry name" value="Histidine kinase-like ATPase, C-terminal domain"/>
    <property type="match status" value="1"/>
</dbReference>
<evidence type="ECO:0000256" key="1">
    <source>
        <dbReference type="ARBA" id="ARBA00000085"/>
    </source>
</evidence>
<dbReference type="Proteomes" id="UP000596035">
    <property type="component" value="Chromosome"/>
</dbReference>
<keyword evidence="7" id="KW-0547">Nucleotide-binding</keyword>
<dbReference type="InterPro" id="IPR036890">
    <property type="entry name" value="HATPase_C_sf"/>
</dbReference>
<dbReference type="InterPro" id="IPR005467">
    <property type="entry name" value="His_kinase_dom"/>
</dbReference>
<dbReference type="SMART" id="SM00387">
    <property type="entry name" value="HATPase_c"/>
    <property type="match status" value="1"/>
</dbReference>
<evidence type="ECO:0000256" key="3">
    <source>
        <dbReference type="ARBA" id="ARBA00012438"/>
    </source>
</evidence>
<dbReference type="SUPFAM" id="SSF55874">
    <property type="entry name" value="ATPase domain of HSP90 chaperone/DNA topoisomerase II/histidine kinase"/>
    <property type="match status" value="1"/>
</dbReference>
<evidence type="ECO:0000313" key="16">
    <source>
        <dbReference type="Proteomes" id="UP000196710"/>
    </source>
</evidence>
<evidence type="ECO:0000256" key="5">
    <source>
        <dbReference type="ARBA" id="ARBA00022679"/>
    </source>
</evidence>
<keyword evidence="9" id="KW-0067">ATP-binding</keyword>
<dbReference type="AlphaFoldDB" id="A0A1Z2XN39"/>
<keyword evidence="16" id="KW-1185">Reference proteome</keyword>
<keyword evidence="8 15" id="KW-0418">Kinase</keyword>
<proteinExistence type="predicted"/>
<evidence type="ECO:0000259" key="13">
    <source>
        <dbReference type="PROSITE" id="PS50109"/>
    </source>
</evidence>
<comment type="subcellular location">
    <subcellularLocation>
        <location evidence="2">Membrane</location>
    </subcellularLocation>
</comment>
<dbReference type="InterPro" id="IPR003661">
    <property type="entry name" value="HisK_dim/P_dom"/>
</dbReference>
<dbReference type="FunFam" id="3.30.565.10:FF:000013">
    <property type="entry name" value="Two-component sensor histidine kinase"/>
    <property type="match status" value="1"/>
</dbReference>
<dbReference type="GO" id="GO:0016020">
    <property type="term" value="C:membrane"/>
    <property type="evidence" value="ECO:0007669"/>
    <property type="project" value="UniProtKB-SubCell"/>
</dbReference>
<dbReference type="KEGG" id="amur:ADH66_03795"/>
<evidence type="ECO:0000256" key="8">
    <source>
        <dbReference type="ARBA" id="ARBA00022777"/>
    </source>
</evidence>
<dbReference type="InterPro" id="IPR003594">
    <property type="entry name" value="HATPase_dom"/>
</dbReference>
<dbReference type="InterPro" id="IPR036097">
    <property type="entry name" value="HisK_dim/P_sf"/>
</dbReference>
<evidence type="ECO:0000256" key="2">
    <source>
        <dbReference type="ARBA" id="ARBA00004370"/>
    </source>
</evidence>
<name>A0A1Z2XN39_9FIRM</name>
<evidence type="ECO:0000313" key="17">
    <source>
        <dbReference type="Proteomes" id="UP000596035"/>
    </source>
</evidence>
<dbReference type="PROSITE" id="PS50109">
    <property type="entry name" value="HIS_KIN"/>
    <property type="match status" value="1"/>
</dbReference>
<keyword evidence="6" id="KW-0812">Transmembrane</keyword>
<protein>
    <recommendedName>
        <fullName evidence="3">histidine kinase</fullName>
        <ecNumber evidence="3">2.7.13.3</ecNumber>
    </recommendedName>
</protein>
<dbReference type="EC" id="2.7.13.3" evidence="3"/>
<dbReference type="Pfam" id="PF02518">
    <property type="entry name" value="HATPase_c"/>
    <property type="match status" value="1"/>
</dbReference>
<dbReference type="Proteomes" id="UP000196710">
    <property type="component" value="Chromosome"/>
</dbReference>
<reference evidence="16" key="2">
    <citation type="submission" date="2017-05" db="EMBL/GenBank/DDBJ databases">
        <title>Improved OligoMM genomes.</title>
        <authorList>
            <person name="Garzetti D."/>
        </authorList>
    </citation>
    <scope>NUCLEOTIDE SEQUENCE [LARGE SCALE GENOMIC DNA]</scope>
    <source>
        <strain evidence="16">KB18</strain>
    </source>
</reference>
<dbReference type="PANTHER" id="PTHR43547:SF2">
    <property type="entry name" value="HYBRID SIGNAL TRANSDUCTION HISTIDINE KINASE C"/>
    <property type="match status" value="1"/>
</dbReference>
<keyword evidence="12" id="KW-0472">Membrane</keyword>
<organism evidence="15 17">
    <name type="scientific">Acutalibacter muris</name>
    <dbReference type="NCBI Taxonomy" id="1796620"/>
    <lineage>
        <taxon>Bacteria</taxon>
        <taxon>Bacillati</taxon>
        <taxon>Bacillota</taxon>
        <taxon>Clostridia</taxon>
        <taxon>Eubacteriales</taxon>
        <taxon>Acutalibacteraceae</taxon>
        <taxon>Acutalibacter</taxon>
    </lineage>
</organism>
<evidence type="ECO:0000313" key="14">
    <source>
        <dbReference type="EMBL" id="ASB39844.1"/>
    </source>
</evidence>
<keyword evidence="11" id="KW-0902">Two-component regulatory system</keyword>
<dbReference type="GO" id="GO:0005524">
    <property type="term" value="F:ATP binding"/>
    <property type="evidence" value="ECO:0007669"/>
    <property type="project" value="UniProtKB-KW"/>
</dbReference>
<feature type="domain" description="Histidine kinase" evidence="13">
    <location>
        <begin position="93"/>
        <end position="307"/>
    </location>
</feature>
<evidence type="ECO:0000256" key="7">
    <source>
        <dbReference type="ARBA" id="ARBA00022741"/>
    </source>
</evidence>
<evidence type="ECO:0000256" key="12">
    <source>
        <dbReference type="ARBA" id="ARBA00023136"/>
    </source>
</evidence>
<evidence type="ECO:0000256" key="10">
    <source>
        <dbReference type="ARBA" id="ARBA00022989"/>
    </source>
</evidence>
<dbReference type="PANTHER" id="PTHR43547">
    <property type="entry name" value="TWO-COMPONENT HISTIDINE KINASE"/>
    <property type="match status" value="1"/>
</dbReference>
<dbReference type="InterPro" id="IPR004358">
    <property type="entry name" value="Sig_transdc_His_kin-like_C"/>
</dbReference>
<sequence>MSMNLYLLLSLLVALLVITCLWARLHRVRGQLSLIKDALTDIKNGNLNRRVLSRESDLTKQICYDINEIAMSSQSQLIQQKQSEQAYKRLMTSLSHDVKTPLASLVGYLEAVESKMVTGAEQEEYIQVATEKAHHLKDFVTALFEWVKLDAGEQVFHFEFCDLNELSRNIMADWVLLLENHNFTYEIEIPEAEYMTRVDPTAYTRILNNLLQNILTHSAASQVSLTVTETEQQAKIVVADNGKGISASDLPHIFERMYQCDHSRSAKGNGLGLSIAKELVSIHKGTITAASVPGAGTTFTIILPKAL</sequence>
<dbReference type="EMBL" id="CP065321">
    <property type="protein sequence ID" value="QQR29134.1"/>
    <property type="molecule type" value="Genomic_DNA"/>
</dbReference>
<dbReference type="CDD" id="cd00082">
    <property type="entry name" value="HisKA"/>
    <property type="match status" value="1"/>
</dbReference>
<comment type="catalytic activity">
    <reaction evidence="1">
        <text>ATP + protein L-histidine = ADP + protein N-phospho-L-histidine.</text>
        <dbReference type="EC" id="2.7.13.3"/>
    </reaction>
</comment>
<evidence type="ECO:0000313" key="15">
    <source>
        <dbReference type="EMBL" id="QQR29134.1"/>
    </source>
</evidence>